<gene>
    <name evidence="1" type="ORF">CTM86_10870</name>
</gene>
<proteinExistence type="predicted"/>
<dbReference type="RefSeq" id="WP_099991226.1">
    <property type="nucleotide sequence ID" value="NZ_CP024702.1"/>
</dbReference>
<protein>
    <submittedName>
        <fullName evidence="1">Uncharacterized protein</fullName>
    </submittedName>
</protein>
<evidence type="ECO:0000313" key="1">
    <source>
        <dbReference type="EMBL" id="ATV67026.1"/>
    </source>
</evidence>
<dbReference type="AlphaFoldDB" id="A0AAD0AWF0"/>
<evidence type="ECO:0000313" key="2">
    <source>
        <dbReference type="Proteomes" id="UP000231749"/>
    </source>
</evidence>
<dbReference type="EMBL" id="CP024702">
    <property type="protein sequence ID" value="ATV67026.1"/>
    <property type="molecule type" value="Genomic_DNA"/>
</dbReference>
<name>A0AAD0AWF0_9FUSO</name>
<accession>A0AAD0AWF0</accession>
<dbReference type="Proteomes" id="UP000231749">
    <property type="component" value="Chromosome"/>
</dbReference>
<sequence length="66" mass="8013">MIEYLQELKIREGNQVRIINNHLFKEKIMTDEEMEKKKTEFSKKIKDIYLSEKINIEIIENSITKI</sequence>
<organism evidence="1 2">
    <name type="scientific">Fusobacterium pseudoperiodonticum</name>
    <dbReference type="NCBI Taxonomy" id="2663009"/>
    <lineage>
        <taxon>Bacteria</taxon>
        <taxon>Fusobacteriati</taxon>
        <taxon>Fusobacteriota</taxon>
        <taxon>Fusobacteriia</taxon>
        <taxon>Fusobacteriales</taxon>
        <taxon>Fusobacteriaceae</taxon>
        <taxon>Fusobacterium</taxon>
    </lineage>
</organism>
<reference evidence="2" key="1">
    <citation type="submission" date="2017-11" db="EMBL/GenBank/DDBJ databases">
        <title>Genome sequencing of Fusobacterium periodonticum KCOM 1282.</title>
        <authorList>
            <person name="Kook J.-K."/>
            <person name="Park S.-N."/>
            <person name="Lim Y.K."/>
        </authorList>
    </citation>
    <scope>NUCLEOTIDE SEQUENCE [LARGE SCALE GENOMIC DNA]</scope>
    <source>
        <strain evidence="2">KCOM 1282</strain>
    </source>
</reference>